<dbReference type="EMBL" id="FMSV02000541">
    <property type="protein sequence ID" value="SEH07841.1"/>
    <property type="molecule type" value="Genomic_DNA"/>
</dbReference>
<evidence type="ECO:0000313" key="4">
    <source>
        <dbReference type="Proteomes" id="UP000236724"/>
    </source>
</evidence>
<gene>
    <name evidence="1" type="ORF">MBHS_00139</name>
    <name evidence="2" type="ORF">MBHS_02640</name>
    <name evidence="3" type="ORF">MBHS_03728</name>
</gene>
<evidence type="ECO:0000313" key="2">
    <source>
        <dbReference type="EMBL" id="SEH06774.1"/>
    </source>
</evidence>
<dbReference type="EMBL" id="FMSV02000038">
    <property type="protein sequence ID" value="SEH04293.1"/>
    <property type="molecule type" value="Genomic_DNA"/>
</dbReference>
<organism evidence="3 4">
    <name type="scientific">Candidatus Venteria ishoeyi</name>
    <dbReference type="NCBI Taxonomy" id="1899563"/>
    <lineage>
        <taxon>Bacteria</taxon>
        <taxon>Pseudomonadati</taxon>
        <taxon>Pseudomonadota</taxon>
        <taxon>Gammaproteobacteria</taxon>
        <taxon>Thiotrichales</taxon>
        <taxon>Thiotrichaceae</taxon>
        <taxon>Venteria</taxon>
    </lineage>
</organism>
<dbReference type="RefSeq" id="WP_146066315.1">
    <property type="nucleotide sequence ID" value="NZ_FMSV02000038.1"/>
</dbReference>
<keyword evidence="4" id="KW-1185">Reference proteome</keyword>
<dbReference type="EMBL" id="FMSV02000505">
    <property type="protein sequence ID" value="SEH06774.1"/>
    <property type="molecule type" value="Genomic_DNA"/>
</dbReference>
<evidence type="ECO:0000313" key="3">
    <source>
        <dbReference type="EMBL" id="SEH07841.1"/>
    </source>
</evidence>
<dbReference type="AlphaFoldDB" id="A0A1H6FEL5"/>
<name>A0A1H6FEL5_9GAMM</name>
<accession>A0A1H6FEL5</accession>
<protein>
    <submittedName>
        <fullName evidence="3">Uncharacterized protein</fullName>
    </submittedName>
</protein>
<reference evidence="3 4" key="1">
    <citation type="submission" date="2016-10" db="EMBL/GenBank/DDBJ databases">
        <authorList>
            <person name="de Groot N.N."/>
        </authorList>
    </citation>
    <scope>NUCLEOTIDE SEQUENCE [LARGE SCALE GENOMIC DNA]</scope>
    <source>
        <strain evidence="3">MBHS1</strain>
    </source>
</reference>
<evidence type="ECO:0000313" key="1">
    <source>
        <dbReference type="EMBL" id="SEH04293.1"/>
    </source>
</evidence>
<dbReference type="Proteomes" id="UP000236724">
    <property type="component" value="Unassembled WGS sequence"/>
</dbReference>
<sequence>MENSTHNVSPPTSQLARKPDAEILFLYRQGKQIHLENASQQRLVSYQNTQTIKISFDFDVLIINARQLAGHTIIIHSLKNTGRSLQIEGRDIANISHILKAEDSGYLEWNQDGLPEIHYQNIKQVMLNVHPQAEIHIEPPYAEAPTALGLTRYPGYLQLRSKTQQFPATLFQSGSKVTLFSPLQAEHTETVNRKP</sequence>
<proteinExistence type="predicted"/>